<name>A0A6N8TEN7_SHIZO</name>
<dbReference type="SUPFAM" id="SSF53756">
    <property type="entry name" value="UDP-Glycosyltransferase/glycogen phosphorylase"/>
    <property type="match status" value="1"/>
</dbReference>
<gene>
    <name evidence="1" type="ORF">GR156_10010</name>
</gene>
<protein>
    <submittedName>
        <fullName evidence="1">Glycosyltransferase</fullName>
    </submittedName>
</protein>
<dbReference type="Pfam" id="PF13692">
    <property type="entry name" value="Glyco_trans_1_4"/>
    <property type="match status" value="1"/>
</dbReference>
<evidence type="ECO:0000313" key="2">
    <source>
        <dbReference type="Proteomes" id="UP000440304"/>
    </source>
</evidence>
<dbReference type="RefSeq" id="WP_160786032.1">
    <property type="nucleotide sequence ID" value="NZ_CP086610.1"/>
</dbReference>
<dbReference type="Proteomes" id="UP000440304">
    <property type="component" value="Unassembled WGS sequence"/>
</dbReference>
<organism evidence="1 2">
    <name type="scientific">Shinella zoogloeoides</name>
    <name type="common">Crabtreella saccharophila</name>
    <dbReference type="NCBI Taxonomy" id="352475"/>
    <lineage>
        <taxon>Bacteria</taxon>
        <taxon>Pseudomonadati</taxon>
        <taxon>Pseudomonadota</taxon>
        <taxon>Alphaproteobacteria</taxon>
        <taxon>Hyphomicrobiales</taxon>
        <taxon>Rhizobiaceae</taxon>
        <taxon>Shinella</taxon>
    </lineage>
</organism>
<sequence length="416" mass="45535">MPKKILFVTSFPPFPMDRSGGGIRSRLLLDALSTCGQVSIFYLNYRGADHDLQKIPESPFSDGTLRLSKSVLIPGHGTGKVGAYAAKAFDFVAGRGMAAAGLRVSKEARRLMGEMIDRGEVDLVVGRLSRPTAVAGLLEELRVPLIVDADDWEPSRTIAQIRATPAHNLPLRVFLHRYLQGSQALGDRLLERADHVWLASEADTAMLARPNVTTLPNLPLAKAGESITPLARSDRASKTLFAVGQWSRSQNSDGMKWFLRSVWPLLFERMPEAELRISGDTPEALAREWRALPNVRPLGFVDDLRAEYEKAALVAAPITWGGGTKIKVLEALAYGRVPVGPDHAFDGLADVSSVQTIAAVENDPARTAETIASLLDDPQARHTREAAAVEYYRENYSVAAFNRHVRNTVEQVIGPE</sequence>
<accession>A0A6N8TEN7</accession>
<dbReference type="GO" id="GO:0016740">
    <property type="term" value="F:transferase activity"/>
    <property type="evidence" value="ECO:0007669"/>
    <property type="project" value="UniProtKB-KW"/>
</dbReference>
<reference evidence="1 2" key="1">
    <citation type="submission" date="2019-12" db="EMBL/GenBank/DDBJ databases">
        <title>Shinella granuli gen. nov., sp. nov., and proposal of the reclassification of Zoogloea ramigera ATCC 19623 as Shinella zoogloeoides sp. nov.</title>
        <authorList>
            <person name="Gao J."/>
        </authorList>
    </citation>
    <scope>NUCLEOTIDE SEQUENCE [LARGE SCALE GENOMIC DNA]</scope>
    <source>
        <strain evidence="1 2">DSM 287</strain>
    </source>
</reference>
<dbReference type="PANTHER" id="PTHR12526">
    <property type="entry name" value="GLYCOSYLTRANSFERASE"/>
    <property type="match status" value="1"/>
</dbReference>
<keyword evidence="1" id="KW-0808">Transferase</keyword>
<dbReference type="EMBL" id="WUML01000006">
    <property type="protein sequence ID" value="MXO00636.1"/>
    <property type="molecule type" value="Genomic_DNA"/>
</dbReference>
<evidence type="ECO:0000313" key="1">
    <source>
        <dbReference type="EMBL" id="MXO00636.1"/>
    </source>
</evidence>
<dbReference type="Gene3D" id="3.40.50.2000">
    <property type="entry name" value="Glycogen Phosphorylase B"/>
    <property type="match status" value="2"/>
</dbReference>
<dbReference type="OrthoDB" id="7815474at2"/>
<comment type="caution">
    <text evidence="1">The sequence shown here is derived from an EMBL/GenBank/DDBJ whole genome shotgun (WGS) entry which is preliminary data.</text>
</comment>
<dbReference type="AlphaFoldDB" id="A0A6N8TEN7"/>
<proteinExistence type="predicted"/>